<keyword evidence="1" id="KW-0812">Transmembrane</keyword>
<name>A0A1T5DNI9_9SPHN</name>
<accession>A0A1T5DNI9</accession>
<evidence type="ECO:0000313" key="3">
    <source>
        <dbReference type="Proteomes" id="UP000190044"/>
    </source>
</evidence>
<dbReference type="Proteomes" id="UP000190044">
    <property type="component" value="Unassembled WGS sequence"/>
</dbReference>
<protein>
    <submittedName>
        <fullName evidence="2">Uncharacterized protein</fullName>
    </submittedName>
</protein>
<reference evidence="3" key="1">
    <citation type="submission" date="2017-02" db="EMBL/GenBank/DDBJ databases">
        <authorList>
            <person name="Varghese N."/>
            <person name="Submissions S."/>
        </authorList>
    </citation>
    <scope>NUCLEOTIDE SEQUENCE [LARGE SCALE GENOMIC DNA]</scope>
    <source>
        <strain evidence="3">R11H</strain>
    </source>
</reference>
<feature type="transmembrane region" description="Helical" evidence="1">
    <location>
        <begin position="82"/>
        <end position="102"/>
    </location>
</feature>
<proteinExistence type="predicted"/>
<keyword evidence="1" id="KW-0472">Membrane</keyword>
<keyword evidence="1" id="KW-1133">Transmembrane helix</keyword>
<sequence>MKTMATRTRPPIPGACRKTQEAERLLARYPQLDAFELARLVAIFPDLPLIDKAVMTADEALSDKLAAFYRDHGDRLSVSSGLLSLLLVLPVAAAGAALWWLIG</sequence>
<keyword evidence="3" id="KW-1185">Reference proteome</keyword>
<dbReference type="EMBL" id="FUYP01000015">
    <property type="protein sequence ID" value="SKB73195.1"/>
    <property type="molecule type" value="Genomic_DNA"/>
</dbReference>
<gene>
    <name evidence="2" type="ORF">SAMN06295937_101585</name>
</gene>
<evidence type="ECO:0000313" key="2">
    <source>
        <dbReference type="EMBL" id="SKB73195.1"/>
    </source>
</evidence>
<organism evidence="2 3">
    <name type="scientific">Sphingopyxis flava</name>
    <dbReference type="NCBI Taxonomy" id="1507287"/>
    <lineage>
        <taxon>Bacteria</taxon>
        <taxon>Pseudomonadati</taxon>
        <taxon>Pseudomonadota</taxon>
        <taxon>Alphaproteobacteria</taxon>
        <taxon>Sphingomonadales</taxon>
        <taxon>Sphingomonadaceae</taxon>
        <taxon>Sphingopyxis</taxon>
    </lineage>
</organism>
<dbReference type="AlphaFoldDB" id="A0A1T5DNI9"/>
<evidence type="ECO:0000256" key="1">
    <source>
        <dbReference type="SAM" id="Phobius"/>
    </source>
</evidence>